<dbReference type="Proteomes" id="UP000054018">
    <property type="component" value="Unassembled WGS sequence"/>
</dbReference>
<organism evidence="1 2">
    <name type="scientific">Pisolithus microcarpus 441</name>
    <dbReference type="NCBI Taxonomy" id="765257"/>
    <lineage>
        <taxon>Eukaryota</taxon>
        <taxon>Fungi</taxon>
        <taxon>Dikarya</taxon>
        <taxon>Basidiomycota</taxon>
        <taxon>Agaricomycotina</taxon>
        <taxon>Agaricomycetes</taxon>
        <taxon>Agaricomycetidae</taxon>
        <taxon>Boletales</taxon>
        <taxon>Sclerodermatineae</taxon>
        <taxon>Pisolithaceae</taxon>
        <taxon>Pisolithus</taxon>
    </lineage>
</organism>
<reference evidence="2" key="2">
    <citation type="submission" date="2015-01" db="EMBL/GenBank/DDBJ databases">
        <title>Evolutionary Origins and Diversification of the Mycorrhizal Mutualists.</title>
        <authorList>
            <consortium name="DOE Joint Genome Institute"/>
            <consortium name="Mycorrhizal Genomics Consortium"/>
            <person name="Kohler A."/>
            <person name="Kuo A."/>
            <person name="Nagy L.G."/>
            <person name="Floudas D."/>
            <person name="Copeland A."/>
            <person name="Barry K.W."/>
            <person name="Cichocki N."/>
            <person name="Veneault-Fourrey C."/>
            <person name="LaButti K."/>
            <person name="Lindquist E.A."/>
            <person name="Lipzen A."/>
            <person name="Lundell T."/>
            <person name="Morin E."/>
            <person name="Murat C."/>
            <person name="Riley R."/>
            <person name="Ohm R."/>
            <person name="Sun H."/>
            <person name="Tunlid A."/>
            <person name="Henrissat B."/>
            <person name="Grigoriev I.V."/>
            <person name="Hibbett D.S."/>
            <person name="Martin F."/>
        </authorList>
    </citation>
    <scope>NUCLEOTIDE SEQUENCE [LARGE SCALE GENOMIC DNA]</scope>
    <source>
        <strain evidence="2">441</strain>
    </source>
</reference>
<evidence type="ECO:0000313" key="2">
    <source>
        <dbReference type="Proteomes" id="UP000054018"/>
    </source>
</evidence>
<gene>
    <name evidence="1" type="ORF">PISMIDRAFT_211050</name>
</gene>
<dbReference type="EMBL" id="KN833817">
    <property type="protein sequence ID" value="KIK17876.1"/>
    <property type="molecule type" value="Genomic_DNA"/>
</dbReference>
<protein>
    <submittedName>
        <fullName evidence="1">Uncharacterized protein</fullName>
    </submittedName>
</protein>
<proteinExistence type="predicted"/>
<dbReference type="AlphaFoldDB" id="A0A0C9YM98"/>
<dbReference type="HOGENOM" id="CLU_2264774_0_0_1"/>
<dbReference type="OrthoDB" id="10554152at2759"/>
<evidence type="ECO:0000313" key="1">
    <source>
        <dbReference type="EMBL" id="KIK17876.1"/>
    </source>
</evidence>
<keyword evidence="2" id="KW-1185">Reference proteome</keyword>
<reference evidence="1 2" key="1">
    <citation type="submission" date="2014-04" db="EMBL/GenBank/DDBJ databases">
        <authorList>
            <consortium name="DOE Joint Genome Institute"/>
            <person name="Kuo A."/>
            <person name="Kohler A."/>
            <person name="Costa M.D."/>
            <person name="Nagy L.G."/>
            <person name="Floudas D."/>
            <person name="Copeland A."/>
            <person name="Barry K.W."/>
            <person name="Cichocki N."/>
            <person name="Veneault-Fourrey C."/>
            <person name="LaButti K."/>
            <person name="Lindquist E.A."/>
            <person name="Lipzen A."/>
            <person name="Lundell T."/>
            <person name="Morin E."/>
            <person name="Murat C."/>
            <person name="Sun H."/>
            <person name="Tunlid A."/>
            <person name="Henrissat B."/>
            <person name="Grigoriev I.V."/>
            <person name="Hibbett D.S."/>
            <person name="Martin F."/>
            <person name="Nordberg H.P."/>
            <person name="Cantor M.N."/>
            <person name="Hua S.X."/>
        </authorList>
    </citation>
    <scope>NUCLEOTIDE SEQUENCE [LARGE SCALE GENOMIC DNA]</scope>
    <source>
        <strain evidence="1 2">441</strain>
    </source>
</reference>
<sequence>MSREARPWLGQLGRDSGDFWSKNSYEKEVLTSRLKFSVGVRSRRQSRSSEPEYLNCPSHRVPSALVVVPFFPLPIRCIQTNGATETKPAMIFDPSLWGLGCGE</sequence>
<name>A0A0C9YM98_9AGAM</name>
<accession>A0A0C9YM98</accession>